<accession>A0A1J6HS14</accession>
<dbReference type="EMBL" id="MOEC01000036">
    <property type="protein sequence ID" value="OIS90999.1"/>
    <property type="molecule type" value="Genomic_DNA"/>
</dbReference>
<evidence type="ECO:0000256" key="4">
    <source>
        <dbReference type="ARBA" id="ARBA00022475"/>
    </source>
</evidence>
<evidence type="ECO:0000313" key="11">
    <source>
        <dbReference type="EMBL" id="OIS90999.1"/>
    </source>
</evidence>
<dbReference type="SUPFAM" id="SSF161098">
    <property type="entry name" value="MetI-like"/>
    <property type="match status" value="1"/>
</dbReference>
<reference evidence="11 12" key="1">
    <citation type="submission" date="2016-10" db="EMBL/GenBank/DDBJ databases">
        <title>The Draft Genome Sequence of the Potato Rhizosphere Bacteria Ochrobactrum sp. IPA7.2.</title>
        <authorList>
            <person name="Gogoleva N.E."/>
            <person name="Khlopko Y.A."/>
            <person name="Burygin G.L."/>
            <person name="Plotnikov A.O."/>
        </authorList>
    </citation>
    <scope>NUCLEOTIDE SEQUENCE [LARGE SCALE GENOMIC DNA]</scope>
    <source>
        <strain evidence="11 12">IPA7.2</strain>
    </source>
</reference>
<evidence type="ECO:0000256" key="7">
    <source>
        <dbReference type="ARBA" id="ARBA00023136"/>
    </source>
</evidence>
<keyword evidence="7 9" id="KW-0472">Membrane</keyword>
<dbReference type="InterPro" id="IPR035906">
    <property type="entry name" value="MetI-like_sf"/>
</dbReference>
<name>A0A1J6HS14_9HYPH</name>
<feature type="transmembrane region" description="Helical" evidence="9">
    <location>
        <begin position="181"/>
        <end position="199"/>
    </location>
</feature>
<evidence type="ECO:0000259" key="10">
    <source>
        <dbReference type="PROSITE" id="PS50928"/>
    </source>
</evidence>
<keyword evidence="6 9" id="KW-1133">Transmembrane helix</keyword>
<dbReference type="AlphaFoldDB" id="A0A1J6HS14"/>
<feature type="transmembrane region" description="Helical" evidence="9">
    <location>
        <begin position="136"/>
        <end position="161"/>
    </location>
</feature>
<dbReference type="Proteomes" id="UP000182985">
    <property type="component" value="Unassembled WGS sequence"/>
</dbReference>
<feature type="transmembrane region" description="Helical" evidence="9">
    <location>
        <begin position="284"/>
        <end position="310"/>
    </location>
</feature>
<sequence length="319" mass="34972">MNYLTRRLLTFPLVMLGVSILVFVAIRMVPGDSITAMLGTEAGLLTPEQRQSLAQYFGIDQSWTTQYWRWLGDVVQGNLGVSVTFGKPVLTVILERFPLTLQLALMSMIIALLIGLPAGVYAATRNEKMSDLVVRIFAMIGQSTPSFVLGLLFIYILSAGFGVLPAMGEFTPLWVNPWQNFLQMILPAITLGCAFAASVTRISRSAMLDVLSDDYVRTARSKGASARSVIWRHALPNALIPVVTLSGVEFGYLLGGAVLVEQIYALPGLGRMVLDAILQRDYALVQGSILFIALNFMIVNLLVDLLYVALDPRIRLGEN</sequence>
<dbReference type="CDD" id="cd06261">
    <property type="entry name" value="TM_PBP2"/>
    <property type="match status" value="1"/>
</dbReference>
<proteinExistence type="inferred from homology"/>
<dbReference type="GO" id="GO:0005886">
    <property type="term" value="C:plasma membrane"/>
    <property type="evidence" value="ECO:0007669"/>
    <property type="project" value="UniProtKB-SubCell"/>
</dbReference>
<dbReference type="PANTHER" id="PTHR43163:SF6">
    <property type="entry name" value="DIPEPTIDE TRANSPORT SYSTEM PERMEASE PROTEIN DPPB-RELATED"/>
    <property type="match status" value="1"/>
</dbReference>
<comment type="subcellular location">
    <subcellularLocation>
        <location evidence="1">Cell inner membrane</location>
        <topology evidence="1">Multi-pass membrane protein</topology>
    </subcellularLocation>
    <subcellularLocation>
        <location evidence="9">Cell membrane</location>
        <topology evidence="9">Multi-pass membrane protein</topology>
    </subcellularLocation>
</comment>
<dbReference type="InterPro" id="IPR000515">
    <property type="entry name" value="MetI-like"/>
</dbReference>
<feature type="transmembrane region" description="Helical" evidence="9">
    <location>
        <begin position="7"/>
        <end position="29"/>
    </location>
</feature>
<evidence type="ECO:0000256" key="3">
    <source>
        <dbReference type="ARBA" id="ARBA00022448"/>
    </source>
</evidence>
<gene>
    <name evidence="11" type="ORF">BLA27_23605</name>
</gene>
<dbReference type="OrthoDB" id="9805855at2"/>
<comment type="function">
    <text evidence="8">Probably part of an ABC transporter complex that could be involved in peptide import. Probably responsible for the translocation of the substrate across the membrane.</text>
</comment>
<dbReference type="InterPro" id="IPR045621">
    <property type="entry name" value="BPD_transp_1_N"/>
</dbReference>
<dbReference type="Pfam" id="PF19300">
    <property type="entry name" value="BPD_transp_1_N"/>
    <property type="match status" value="1"/>
</dbReference>
<comment type="similarity">
    <text evidence="2 9">Belongs to the binding-protein-dependent transport system permease family.</text>
</comment>
<dbReference type="Pfam" id="PF00528">
    <property type="entry name" value="BPD_transp_1"/>
    <property type="match status" value="1"/>
</dbReference>
<comment type="caution">
    <text evidence="11">The sequence shown here is derived from an EMBL/GenBank/DDBJ whole genome shotgun (WGS) entry which is preliminary data.</text>
</comment>
<organism evidence="11 12">
    <name type="scientific">Brucella cytisi</name>
    <dbReference type="NCBI Taxonomy" id="407152"/>
    <lineage>
        <taxon>Bacteria</taxon>
        <taxon>Pseudomonadati</taxon>
        <taxon>Pseudomonadota</taxon>
        <taxon>Alphaproteobacteria</taxon>
        <taxon>Hyphomicrobiales</taxon>
        <taxon>Brucellaceae</taxon>
        <taxon>Brucella/Ochrobactrum group</taxon>
        <taxon>Brucella</taxon>
    </lineage>
</organism>
<feature type="domain" description="ABC transmembrane type-1" evidence="10">
    <location>
        <begin position="97"/>
        <end position="307"/>
    </location>
</feature>
<keyword evidence="12" id="KW-1185">Reference proteome</keyword>
<feature type="transmembrane region" description="Helical" evidence="9">
    <location>
        <begin position="103"/>
        <end position="124"/>
    </location>
</feature>
<dbReference type="PANTHER" id="PTHR43163">
    <property type="entry name" value="DIPEPTIDE TRANSPORT SYSTEM PERMEASE PROTEIN DPPB-RELATED"/>
    <property type="match status" value="1"/>
</dbReference>
<evidence type="ECO:0000256" key="5">
    <source>
        <dbReference type="ARBA" id="ARBA00022692"/>
    </source>
</evidence>
<evidence type="ECO:0000256" key="9">
    <source>
        <dbReference type="RuleBase" id="RU363032"/>
    </source>
</evidence>
<evidence type="ECO:0000313" key="12">
    <source>
        <dbReference type="Proteomes" id="UP000182985"/>
    </source>
</evidence>
<keyword evidence="5 9" id="KW-0812">Transmembrane</keyword>
<keyword evidence="3 9" id="KW-0813">Transport</keyword>
<dbReference type="GO" id="GO:0055085">
    <property type="term" value="P:transmembrane transport"/>
    <property type="evidence" value="ECO:0007669"/>
    <property type="project" value="InterPro"/>
</dbReference>
<evidence type="ECO:0000256" key="8">
    <source>
        <dbReference type="ARBA" id="ARBA00025454"/>
    </source>
</evidence>
<keyword evidence="4" id="KW-1003">Cell membrane</keyword>
<dbReference type="Gene3D" id="1.10.3720.10">
    <property type="entry name" value="MetI-like"/>
    <property type="match status" value="1"/>
</dbReference>
<evidence type="ECO:0000256" key="6">
    <source>
        <dbReference type="ARBA" id="ARBA00022989"/>
    </source>
</evidence>
<evidence type="ECO:0000256" key="2">
    <source>
        <dbReference type="ARBA" id="ARBA00009306"/>
    </source>
</evidence>
<feature type="transmembrane region" description="Helical" evidence="9">
    <location>
        <begin position="238"/>
        <end position="264"/>
    </location>
</feature>
<dbReference type="RefSeq" id="WP_071633835.1">
    <property type="nucleotide sequence ID" value="NZ_JBCAUP010000031.1"/>
</dbReference>
<evidence type="ECO:0000256" key="1">
    <source>
        <dbReference type="ARBA" id="ARBA00004429"/>
    </source>
</evidence>
<dbReference type="PROSITE" id="PS50928">
    <property type="entry name" value="ABC_TM1"/>
    <property type="match status" value="1"/>
</dbReference>
<protein>
    <submittedName>
        <fullName evidence="11">Glutathione ABC transporter permease GsiC</fullName>
    </submittedName>
</protein>